<keyword evidence="3" id="KW-1185">Reference proteome</keyword>
<gene>
    <name evidence="2" type="ORF">M595_0697</name>
</gene>
<comment type="caution">
    <text evidence="2">The sequence shown here is derived from an EMBL/GenBank/DDBJ whole genome shotgun (WGS) entry which is preliminary data.</text>
</comment>
<name>U7QPX8_9CYAN</name>
<dbReference type="GO" id="GO:0004386">
    <property type="term" value="F:helicase activity"/>
    <property type="evidence" value="ECO:0007669"/>
    <property type="project" value="UniProtKB-KW"/>
</dbReference>
<reference evidence="2 3" key="1">
    <citation type="journal article" date="2013" name="Front. Microbiol.">
        <title>Comparative genomic analyses of the cyanobacterium, Lyngbya aestuarii BL J, a powerful hydrogen producer.</title>
        <authorList>
            <person name="Kothari A."/>
            <person name="Vaughn M."/>
            <person name="Garcia-Pichel F."/>
        </authorList>
    </citation>
    <scope>NUCLEOTIDE SEQUENCE [LARGE SCALE GENOMIC DNA]</scope>
    <source>
        <strain evidence="2 3">BL J</strain>
    </source>
</reference>
<organism evidence="2 3">
    <name type="scientific">Lyngbya aestuarii BL J</name>
    <dbReference type="NCBI Taxonomy" id="1348334"/>
    <lineage>
        <taxon>Bacteria</taxon>
        <taxon>Bacillati</taxon>
        <taxon>Cyanobacteriota</taxon>
        <taxon>Cyanophyceae</taxon>
        <taxon>Oscillatoriophycideae</taxon>
        <taxon>Oscillatoriales</taxon>
        <taxon>Microcoleaceae</taxon>
        <taxon>Lyngbya</taxon>
    </lineage>
</organism>
<keyword evidence="2" id="KW-0378">Hydrolase</keyword>
<keyword evidence="2" id="KW-0547">Nucleotide-binding</keyword>
<proteinExistence type="predicted"/>
<evidence type="ECO:0000313" key="3">
    <source>
        <dbReference type="Proteomes" id="UP000017127"/>
    </source>
</evidence>
<dbReference type="InterPro" id="IPR029491">
    <property type="entry name" value="Helicase_HTH"/>
</dbReference>
<protein>
    <submittedName>
        <fullName evidence="2">Putative aTP-dependent DNA helicase RecQ</fullName>
    </submittedName>
</protein>
<keyword evidence="2" id="KW-0347">Helicase</keyword>
<dbReference type="Gene3D" id="1.10.10.1390">
    <property type="entry name" value="ATP-dependent DNA helicase RecQ"/>
    <property type="match status" value="1"/>
</dbReference>
<dbReference type="AlphaFoldDB" id="U7QPX8"/>
<evidence type="ECO:0000313" key="2">
    <source>
        <dbReference type="EMBL" id="ERT09342.1"/>
    </source>
</evidence>
<accession>U7QPX8</accession>
<sequence length="97" mass="11238">MYTLQLHQQGLSIQEIAHHRNLSESVVSGHLIKLIEMSQSVDINRLVSLPRQKAITEAIEAVGDTGLQIIYEHLCEQYSYDEIRLVRAALRQYRMEF</sequence>
<dbReference type="Proteomes" id="UP000017127">
    <property type="component" value="Unassembled WGS sequence"/>
</dbReference>
<dbReference type="Pfam" id="PF14493">
    <property type="entry name" value="HTH_40"/>
    <property type="match status" value="1"/>
</dbReference>
<feature type="domain" description="Helicase Helix-turn-helix" evidence="1">
    <location>
        <begin position="3"/>
        <end position="87"/>
    </location>
</feature>
<keyword evidence="2" id="KW-0067">ATP-binding</keyword>
<evidence type="ECO:0000259" key="1">
    <source>
        <dbReference type="Pfam" id="PF14493"/>
    </source>
</evidence>
<dbReference type="EMBL" id="AUZM01000004">
    <property type="protein sequence ID" value="ERT09342.1"/>
    <property type="molecule type" value="Genomic_DNA"/>
</dbReference>